<accession>A0ABW1EE48</accession>
<dbReference type="PANTHER" id="PTHR44196">
    <property type="entry name" value="DEHYDROGENASE/REDUCTASE SDR FAMILY MEMBER 7B"/>
    <property type="match status" value="1"/>
</dbReference>
<comment type="caution">
    <text evidence="5">The sequence shown here is derived from an EMBL/GenBank/DDBJ whole genome shotgun (WGS) entry which is preliminary data.</text>
</comment>
<dbReference type="InterPro" id="IPR002347">
    <property type="entry name" value="SDR_fam"/>
</dbReference>
<dbReference type="Proteomes" id="UP001596091">
    <property type="component" value="Unassembled WGS sequence"/>
</dbReference>
<comment type="similarity">
    <text evidence="1 3">Belongs to the short-chain dehydrogenases/reductases (SDR) family.</text>
</comment>
<protein>
    <submittedName>
        <fullName evidence="5">SDR family oxidoreductase</fullName>
    </submittedName>
</protein>
<evidence type="ECO:0000256" key="1">
    <source>
        <dbReference type="ARBA" id="ARBA00006484"/>
    </source>
</evidence>
<gene>
    <name evidence="5" type="ORF">ACFPT7_07400</name>
</gene>
<dbReference type="SMART" id="SM00822">
    <property type="entry name" value="PKS_KR"/>
    <property type="match status" value="1"/>
</dbReference>
<evidence type="ECO:0000313" key="5">
    <source>
        <dbReference type="EMBL" id="MFC5862112.1"/>
    </source>
</evidence>
<dbReference type="Gene3D" id="3.40.50.720">
    <property type="entry name" value="NAD(P)-binding Rossmann-like Domain"/>
    <property type="match status" value="1"/>
</dbReference>
<dbReference type="PRINTS" id="PR00080">
    <property type="entry name" value="SDRFAMILY"/>
</dbReference>
<evidence type="ECO:0000256" key="2">
    <source>
        <dbReference type="ARBA" id="ARBA00023002"/>
    </source>
</evidence>
<proteinExistence type="inferred from homology"/>
<evidence type="ECO:0000259" key="4">
    <source>
        <dbReference type="SMART" id="SM00822"/>
    </source>
</evidence>
<dbReference type="RefSeq" id="WP_263338243.1">
    <property type="nucleotide sequence ID" value="NZ_JAGSYH010000004.1"/>
</dbReference>
<dbReference type="PANTHER" id="PTHR44196:SF1">
    <property type="entry name" value="DEHYDROGENASE_REDUCTASE SDR FAMILY MEMBER 7B"/>
    <property type="match status" value="1"/>
</dbReference>
<name>A0ABW1EE48_9BACT</name>
<dbReference type="PROSITE" id="PS00061">
    <property type="entry name" value="ADH_SHORT"/>
    <property type="match status" value="1"/>
</dbReference>
<keyword evidence="2" id="KW-0560">Oxidoreductase</keyword>
<dbReference type="EMBL" id="JBHSPH010000002">
    <property type="protein sequence ID" value="MFC5862112.1"/>
    <property type="molecule type" value="Genomic_DNA"/>
</dbReference>
<dbReference type="Pfam" id="PF00106">
    <property type="entry name" value="adh_short"/>
    <property type="match status" value="1"/>
</dbReference>
<sequence length="332" mass="36302">MGSNLTVVITGASAGLGRAVAHEFGKIGARIGLISRDHAALEATGVEVEHFGGTAATYAADVSDDRAVEKAAAYFEERLGPIDIWVNNAMVSVFSPIKEMEAPEFRRVTEVNYLGYVHGTLAALRRMLPRNRGRIIQVGSALAVRSIPLQSAYCATKHAIVGFTDSLRCELYHDESDVKAIVVHMPAMNTPQFTWVKSRLPNLPQPVPPIYEPEVGARVIVHAACTSSPRREYWVGGSTVKAIVGQKLFPGLLDYYLGKTGYKAQQREEPDSPDRQDNVWHPVSTTLGAHGPFDRKSRSFSLQAEVSKHRGWFVLGCGLLGAALCAKRFFAR</sequence>
<dbReference type="PRINTS" id="PR00081">
    <property type="entry name" value="GDHRDH"/>
</dbReference>
<keyword evidence="6" id="KW-1185">Reference proteome</keyword>
<dbReference type="SUPFAM" id="SSF51735">
    <property type="entry name" value="NAD(P)-binding Rossmann-fold domains"/>
    <property type="match status" value="1"/>
</dbReference>
<feature type="domain" description="Ketoreductase" evidence="4">
    <location>
        <begin position="5"/>
        <end position="189"/>
    </location>
</feature>
<organism evidence="5 6">
    <name type="scientific">Acidicapsa dinghuensis</name>
    <dbReference type="NCBI Taxonomy" id="2218256"/>
    <lineage>
        <taxon>Bacteria</taxon>
        <taxon>Pseudomonadati</taxon>
        <taxon>Acidobacteriota</taxon>
        <taxon>Terriglobia</taxon>
        <taxon>Terriglobales</taxon>
        <taxon>Acidobacteriaceae</taxon>
        <taxon>Acidicapsa</taxon>
    </lineage>
</organism>
<dbReference type="InterPro" id="IPR057326">
    <property type="entry name" value="KR_dom"/>
</dbReference>
<dbReference type="InterPro" id="IPR020904">
    <property type="entry name" value="Sc_DH/Rdtase_CS"/>
</dbReference>
<evidence type="ECO:0000256" key="3">
    <source>
        <dbReference type="RuleBase" id="RU000363"/>
    </source>
</evidence>
<dbReference type="InterPro" id="IPR036291">
    <property type="entry name" value="NAD(P)-bd_dom_sf"/>
</dbReference>
<reference evidence="6" key="1">
    <citation type="journal article" date="2019" name="Int. J. Syst. Evol. Microbiol.">
        <title>The Global Catalogue of Microorganisms (GCM) 10K type strain sequencing project: providing services to taxonomists for standard genome sequencing and annotation.</title>
        <authorList>
            <consortium name="The Broad Institute Genomics Platform"/>
            <consortium name="The Broad Institute Genome Sequencing Center for Infectious Disease"/>
            <person name="Wu L."/>
            <person name="Ma J."/>
        </authorList>
    </citation>
    <scope>NUCLEOTIDE SEQUENCE [LARGE SCALE GENOMIC DNA]</scope>
    <source>
        <strain evidence="6">JCM 4087</strain>
    </source>
</reference>
<evidence type="ECO:0000313" key="6">
    <source>
        <dbReference type="Proteomes" id="UP001596091"/>
    </source>
</evidence>
<dbReference type="NCBIfam" id="NF005495">
    <property type="entry name" value="PRK07109.1"/>
    <property type="match status" value="1"/>
</dbReference>